<dbReference type="EMBL" id="BGPR01003220">
    <property type="protein sequence ID" value="GBM85286.1"/>
    <property type="molecule type" value="Genomic_DNA"/>
</dbReference>
<protein>
    <submittedName>
        <fullName evidence="1">Uncharacterized protein</fullName>
    </submittedName>
</protein>
<reference evidence="1 2" key="1">
    <citation type="journal article" date="2019" name="Sci. Rep.">
        <title>Orb-weaving spider Araneus ventricosus genome elucidates the spidroin gene catalogue.</title>
        <authorList>
            <person name="Kono N."/>
            <person name="Nakamura H."/>
            <person name="Ohtoshi R."/>
            <person name="Moran D.A.P."/>
            <person name="Shinohara A."/>
            <person name="Yoshida Y."/>
            <person name="Fujiwara M."/>
            <person name="Mori M."/>
            <person name="Tomita M."/>
            <person name="Arakawa K."/>
        </authorList>
    </citation>
    <scope>NUCLEOTIDE SEQUENCE [LARGE SCALE GENOMIC DNA]</scope>
</reference>
<organism evidence="1 2">
    <name type="scientific">Araneus ventricosus</name>
    <name type="common">Orbweaver spider</name>
    <name type="synonym">Epeira ventricosa</name>
    <dbReference type="NCBI Taxonomy" id="182803"/>
    <lineage>
        <taxon>Eukaryota</taxon>
        <taxon>Metazoa</taxon>
        <taxon>Ecdysozoa</taxon>
        <taxon>Arthropoda</taxon>
        <taxon>Chelicerata</taxon>
        <taxon>Arachnida</taxon>
        <taxon>Araneae</taxon>
        <taxon>Araneomorphae</taxon>
        <taxon>Entelegynae</taxon>
        <taxon>Araneoidea</taxon>
        <taxon>Araneidae</taxon>
        <taxon>Araneus</taxon>
    </lineage>
</organism>
<sequence>MTHFSSKYFGFPFLLTFVTYLLTGPRIYEIQRATEIAPTSCNTFQTSLDHGIMSILKNSSRIFYIRGNYGEACHNILSTDRGGWKMESSQDRSATLSAIEWSHKVRFIVIKLRNAMDEMGDSPI</sequence>
<gene>
    <name evidence="1" type="ORF">AVEN_46222_1</name>
</gene>
<comment type="caution">
    <text evidence="1">The sequence shown here is derived from an EMBL/GenBank/DDBJ whole genome shotgun (WGS) entry which is preliminary data.</text>
</comment>
<dbReference type="AlphaFoldDB" id="A0A4Y2J7U7"/>
<proteinExistence type="predicted"/>
<evidence type="ECO:0000313" key="1">
    <source>
        <dbReference type="EMBL" id="GBM85286.1"/>
    </source>
</evidence>
<name>A0A4Y2J7U7_ARAVE</name>
<accession>A0A4Y2J7U7</accession>
<evidence type="ECO:0000313" key="2">
    <source>
        <dbReference type="Proteomes" id="UP000499080"/>
    </source>
</evidence>
<keyword evidence="2" id="KW-1185">Reference proteome</keyword>
<dbReference type="Proteomes" id="UP000499080">
    <property type="component" value="Unassembled WGS sequence"/>
</dbReference>